<evidence type="ECO:0000313" key="2">
    <source>
        <dbReference type="Proteomes" id="UP000183015"/>
    </source>
</evidence>
<evidence type="ECO:0000313" key="1">
    <source>
        <dbReference type="EMBL" id="SEK53502.1"/>
    </source>
</evidence>
<dbReference type="eggNOG" id="ENOG5031I1T">
    <property type="taxonomic scope" value="Bacteria"/>
</dbReference>
<name>A0A1H7HVA0_STRJI</name>
<accession>A0A1H7HVA0</accession>
<keyword evidence="2" id="KW-1185">Reference proteome</keyword>
<gene>
    <name evidence="1" type="ORF">SAMN05414137_102347</name>
</gene>
<dbReference type="AlphaFoldDB" id="A0A1H7HVA0"/>
<proteinExistence type="predicted"/>
<dbReference type="Proteomes" id="UP000183015">
    <property type="component" value="Unassembled WGS sequence"/>
</dbReference>
<organism evidence="1 2">
    <name type="scientific">Streptacidiphilus jiangxiensis</name>
    <dbReference type="NCBI Taxonomy" id="235985"/>
    <lineage>
        <taxon>Bacteria</taxon>
        <taxon>Bacillati</taxon>
        <taxon>Actinomycetota</taxon>
        <taxon>Actinomycetes</taxon>
        <taxon>Kitasatosporales</taxon>
        <taxon>Streptomycetaceae</taxon>
        <taxon>Streptacidiphilus</taxon>
    </lineage>
</organism>
<dbReference type="EMBL" id="FOAZ01000002">
    <property type="protein sequence ID" value="SEK53502.1"/>
    <property type="molecule type" value="Genomic_DNA"/>
</dbReference>
<reference evidence="2" key="1">
    <citation type="submission" date="2016-10" db="EMBL/GenBank/DDBJ databases">
        <authorList>
            <person name="Varghese N."/>
        </authorList>
    </citation>
    <scope>NUCLEOTIDE SEQUENCE [LARGE SCALE GENOMIC DNA]</scope>
    <source>
        <strain evidence="2">DSM 45096 / BCRC 16803 / CGMCC 4.1857 / CIP 109030 / JCM 12277 / KCTC 19219 / NBRC 100920 / 33214</strain>
    </source>
</reference>
<protein>
    <submittedName>
        <fullName evidence="1">Uncharacterized protein</fullName>
    </submittedName>
</protein>
<sequence length="97" mass="10398">MGRHANEPLPPPAVTRTHLRVLSTLLARHAAELPDERLLDASAQDAVRLLAWSTSAAALAAAALAETDPQQAVRYRNQVRDTLAEAHALAWYPGSPG</sequence>